<reference evidence="6" key="1">
    <citation type="submission" date="2020-10" db="EMBL/GenBank/DDBJ databases">
        <authorList>
            <person name="Gilroy R."/>
        </authorList>
    </citation>
    <scope>NUCLEOTIDE SEQUENCE</scope>
    <source>
        <strain evidence="6">CHK193-30670</strain>
    </source>
</reference>
<keyword evidence="4" id="KW-0804">Transcription</keyword>
<proteinExistence type="predicted"/>
<evidence type="ECO:0000256" key="4">
    <source>
        <dbReference type="ARBA" id="ARBA00023163"/>
    </source>
</evidence>
<dbReference type="InterPro" id="IPR014284">
    <property type="entry name" value="RNA_pol_sigma-70_dom"/>
</dbReference>
<dbReference type="InterPro" id="IPR013324">
    <property type="entry name" value="RNA_pol_sigma_r3/r4-like"/>
</dbReference>
<comment type="caution">
    <text evidence="6">The sequence shown here is derived from an EMBL/GenBank/DDBJ whole genome shotgun (WGS) entry which is preliminary data.</text>
</comment>
<reference evidence="6" key="2">
    <citation type="journal article" date="2021" name="PeerJ">
        <title>Extensive microbial diversity within the chicken gut microbiome revealed by metagenomics and culture.</title>
        <authorList>
            <person name="Gilroy R."/>
            <person name="Ravi A."/>
            <person name="Getino M."/>
            <person name="Pursley I."/>
            <person name="Horton D.L."/>
            <person name="Alikhan N.F."/>
            <person name="Baker D."/>
            <person name="Gharbi K."/>
            <person name="Hall N."/>
            <person name="Watson M."/>
            <person name="Adriaenssens E.M."/>
            <person name="Foster-Nyarko E."/>
            <person name="Jarju S."/>
            <person name="Secka A."/>
            <person name="Antonio M."/>
            <person name="Oren A."/>
            <person name="Chaudhuri R.R."/>
            <person name="La Ragione R."/>
            <person name="Hildebrand F."/>
            <person name="Pallen M.J."/>
        </authorList>
    </citation>
    <scope>NUCLEOTIDE SEQUENCE</scope>
    <source>
        <strain evidence="6">CHK193-30670</strain>
    </source>
</reference>
<gene>
    <name evidence="6" type="ORF">IAB68_04380</name>
</gene>
<keyword evidence="3" id="KW-0238">DNA-binding</keyword>
<dbReference type="Gene3D" id="1.10.1740.10">
    <property type="match status" value="1"/>
</dbReference>
<name>A0A9D1INS6_9FIRM</name>
<evidence type="ECO:0000256" key="1">
    <source>
        <dbReference type="ARBA" id="ARBA00023015"/>
    </source>
</evidence>
<dbReference type="Pfam" id="PF04542">
    <property type="entry name" value="Sigma70_r2"/>
    <property type="match status" value="1"/>
</dbReference>
<sequence>MKNKKDYRDFLDDGELLYMISDNNEEASEAIYKKYEPVISYFAKKYSSYTDGKGIDYNDLYQEGLIGLMQAIDKFKDQKDIKFSTFAFLCIKRKIISLVRDVNRKKHSALNDSYSIDYKQEDDTRSFDNILTTNYNGIEELLVNKEKDEYFNKRISEDLSSFEKTVYDLRLNNFSYEEISHILNKTPKSIDGALARIKLKIKNILDEIN</sequence>
<dbReference type="SUPFAM" id="SSF88946">
    <property type="entry name" value="Sigma2 domain of RNA polymerase sigma factors"/>
    <property type="match status" value="1"/>
</dbReference>
<dbReference type="GO" id="GO:0016987">
    <property type="term" value="F:sigma factor activity"/>
    <property type="evidence" value="ECO:0007669"/>
    <property type="project" value="UniProtKB-KW"/>
</dbReference>
<dbReference type="NCBIfam" id="TIGR02937">
    <property type="entry name" value="sigma70-ECF"/>
    <property type="match status" value="1"/>
</dbReference>
<dbReference type="InterPro" id="IPR013325">
    <property type="entry name" value="RNA_pol_sigma_r2"/>
</dbReference>
<dbReference type="PANTHER" id="PTHR30385:SF1">
    <property type="entry name" value="RNA POLYMERASE SIGMA-H FACTOR"/>
    <property type="match status" value="1"/>
</dbReference>
<keyword evidence="1" id="KW-0805">Transcription regulation</keyword>
<evidence type="ECO:0000313" key="6">
    <source>
        <dbReference type="EMBL" id="HIU40518.1"/>
    </source>
</evidence>
<dbReference type="SUPFAM" id="SSF88659">
    <property type="entry name" value="Sigma3 and sigma4 domains of RNA polymerase sigma factors"/>
    <property type="match status" value="1"/>
</dbReference>
<dbReference type="InterPro" id="IPR016371">
    <property type="entry name" value="RNA_pol_sigma-H_factor"/>
</dbReference>
<dbReference type="PIRSF" id="PIRSF002939">
    <property type="entry name" value="RNA_polymerase_sigma-H_factor"/>
    <property type="match status" value="1"/>
</dbReference>
<evidence type="ECO:0000259" key="5">
    <source>
        <dbReference type="Pfam" id="PF04542"/>
    </source>
</evidence>
<dbReference type="Proteomes" id="UP000824074">
    <property type="component" value="Unassembled WGS sequence"/>
</dbReference>
<dbReference type="GO" id="GO:0003677">
    <property type="term" value="F:DNA binding"/>
    <property type="evidence" value="ECO:0007669"/>
    <property type="project" value="UniProtKB-KW"/>
</dbReference>
<evidence type="ECO:0000256" key="3">
    <source>
        <dbReference type="ARBA" id="ARBA00023125"/>
    </source>
</evidence>
<keyword evidence="2" id="KW-0731">Sigma factor</keyword>
<dbReference type="AlphaFoldDB" id="A0A9D1INS6"/>
<evidence type="ECO:0000313" key="7">
    <source>
        <dbReference type="Proteomes" id="UP000824074"/>
    </source>
</evidence>
<dbReference type="InterPro" id="IPR007627">
    <property type="entry name" value="RNA_pol_sigma70_r2"/>
</dbReference>
<accession>A0A9D1INS6</accession>
<protein>
    <submittedName>
        <fullName evidence="6">Sigma-70 family RNA polymerase sigma factor</fullName>
    </submittedName>
</protein>
<evidence type="ECO:0000256" key="2">
    <source>
        <dbReference type="ARBA" id="ARBA00023082"/>
    </source>
</evidence>
<feature type="domain" description="RNA polymerase sigma-70 region 2" evidence="5">
    <location>
        <begin position="31"/>
        <end position="104"/>
    </location>
</feature>
<organism evidence="6 7">
    <name type="scientific">Candidatus Aphodocola excrementigallinarum</name>
    <dbReference type="NCBI Taxonomy" id="2840670"/>
    <lineage>
        <taxon>Bacteria</taxon>
        <taxon>Bacillati</taxon>
        <taxon>Bacillota</taxon>
        <taxon>Bacilli</taxon>
        <taxon>Candidatus Aphodocola</taxon>
    </lineage>
</organism>
<dbReference type="GO" id="GO:0006352">
    <property type="term" value="P:DNA-templated transcription initiation"/>
    <property type="evidence" value="ECO:0007669"/>
    <property type="project" value="InterPro"/>
</dbReference>
<dbReference type="EMBL" id="DVMT01000043">
    <property type="protein sequence ID" value="HIU40518.1"/>
    <property type="molecule type" value="Genomic_DNA"/>
</dbReference>
<dbReference type="PANTHER" id="PTHR30385">
    <property type="entry name" value="SIGMA FACTOR F FLAGELLAR"/>
    <property type="match status" value="1"/>
</dbReference>